<dbReference type="Proteomes" id="UP001372834">
    <property type="component" value="Unassembled WGS sequence"/>
</dbReference>
<keyword evidence="5" id="KW-1185">Reference proteome</keyword>
<organism evidence="3 6">
    <name type="scientific">Polyplax serrata</name>
    <name type="common">Common mouse louse</name>
    <dbReference type="NCBI Taxonomy" id="468196"/>
    <lineage>
        <taxon>Eukaryota</taxon>
        <taxon>Metazoa</taxon>
        <taxon>Ecdysozoa</taxon>
        <taxon>Arthropoda</taxon>
        <taxon>Hexapoda</taxon>
        <taxon>Insecta</taxon>
        <taxon>Pterygota</taxon>
        <taxon>Neoptera</taxon>
        <taxon>Paraneoptera</taxon>
        <taxon>Psocodea</taxon>
        <taxon>Troctomorpha</taxon>
        <taxon>Phthiraptera</taxon>
        <taxon>Anoplura</taxon>
        <taxon>Polyplacidae</taxon>
        <taxon>Polyplax</taxon>
    </lineage>
</organism>
<evidence type="ECO:0000313" key="3">
    <source>
        <dbReference type="EMBL" id="KAK6617423.1"/>
    </source>
</evidence>
<feature type="region of interest" description="Disordered" evidence="2">
    <location>
        <begin position="1"/>
        <end position="24"/>
    </location>
</feature>
<gene>
    <name evidence="3" type="ORF">RUM43_014432</name>
    <name evidence="4" type="ORF">RUM44_001621</name>
</gene>
<protein>
    <submittedName>
        <fullName evidence="3">Uncharacterized protein</fullName>
    </submittedName>
</protein>
<evidence type="ECO:0000313" key="5">
    <source>
        <dbReference type="Proteomes" id="UP001359485"/>
    </source>
</evidence>
<dbReference type="EMBL" id="JAWJWE010000044">
    <property type="protein sequence ID" value="KAK6617423.1"/>
    <property type="molecule type" value="Genomic_DNA"/>
</dbReference>
<feature type="region of interest" description="Disordered" evidence="2">
    <location>
        <begin position="67"/>
        <end position="91"/>
    </location>
</feature>
<evidence type="ECO:0000313" key="4">
    <source>
        <dbReference type="EMBL" id="KAK6621814.1"/>
    </source>
</evidence>
<dbReference type="EMBL" id="JAWJWF010000047">
    <property type="protein sequence ID" value="KAK6621814.1"/>
    <property type="molecule type" value="Genomic_DNA"/>
</dbReference>
<sequence length="193" mass="22037">MEKSTKLGEEDGTENVTLREGKTVMEEPQKKKKLVFFEVDSCNNGQDGYEVPNFKIKEFLRTTSQGCNGGNASSSNGLTRGPEKLQSSPKSCQFPVVSGGVSRIMCDEFGIDLIELQNRILELEKQLKNENLGLPPIFSDLKSQVENFRNKLETAECCKRAELQKEPFSQRFQYRRTSSERGRKIRDKFLNIW</sequence>
<name>A0AAN8NIM6_POLSC</name>
<proteinExistence type="predicted"/>
<reference evidence="3 6" key="1">
    <citation type="submission" date="2023-10" db="EMBL/GenBank/DDBJ databases">
        <title>Genomes of two closely related lineages of the louse Polyplax serrata with different host specificities.</title>
        <authorList>
            <person name="Martinu J."/>
            <person name="Tarabai H."/>
            <person name="Stefka J."/>
            <person name="Hypsa V."/>
        </authorList>
    </citation>
    <scope>NUCLEOTIDE SEQUENCE [LARGE SCALE GENOMIC DNA]</scope>
    <source>
        <strain evidence="4">98ZLc_SE</strain>
        <strain evidence="3">HR10_N</strain>
    </source>
</reference>
<evidence type="ECO:0000256" key="2">
    <source>
        <dbReference type="SAM" id="MobiDB-lite"/>
    </source>
</evidence>
<dbReference type="Proteomes" id="UP001359485">
    <property type="component" value="Unassembled WGS sequence"/>
</dbReference>
<comment type="caution">
    <text evidence="3">The sequence shown here is derived from an EMBL/GenBank/DDBJ whole genome shotgun (WGS) entry which is preliminary data.</text>
</comment>
<dbReference type="AlphaFoldDB" id="A0AAN8NIM6"/>
<evidence type="ECO:0000313" key="6">
    <source>
        <dbReference type="Proteomes" id="UP001372834"/>
    </source>
</evidence>
<keyword evidence="1" id="KW-0175">Coiled coil</keyword>
<accession>A0AAN8NIM6</accession>
<evidence type="ECO:0000256" key="1">
    <source>
        <dbReference type="SAM" id="Coils"/>
    </source>
</evidence>
<feature type="coiled-coil region" evidence="1">
    <location>
        <begin position="106"/>
        <end position="133"/>
    </location>
</feature>